<evidence type="ECO:0000313" key="2">
    <source>
        <dbReference type="EMBL" id="RJF78140.1"/>
    </source>
</evidence>
<dbReference type="EMBL" id="QYUL01000004">
    <property type="protein sequence ID" value="RJF78140.1"/>
    <property type="molecule type" value="Genomic_DNA"/>
</dbReference>
<evidence type="ECO:0000256" key="1">
    <source>
        <dbReference type="SAM" id="MobiDB-lite"/>
    </source>
</evidence>
<feature type="region of interest" description="Disordered" evidence="1">
    <location>
        <begin position="1"/>
        <end position="54"/>
    </location>
</feature>
<sequence length="238" mass="26330">MANVKSFIKKAAAAPKAPASSTETPPRPAPAVVPQRSPLPPSTIPPSKGDRRATDISDAIVPCRTREEFAQEIRYHWNRSRKEFLSIGRYLNRAKDTLAHGEFEAMIVSDMPFSVETAYRFRAVAEAIDSGRLALDMLPGAESVAYQIVTMKPDELERAKAVGLIRPDVTRRQLIDFKQSLRPAKTGAVPDRRKALLADYARCKAKLAEIRAELLRDHGVDPERDSGVTIDLEAEDVA</sequence>
<keyword evidence="3" id="KW-1185">Reference proteome</keyword>
<feature type="compositionally biased region" description="Pro residues" evidence="1">
    <location>
        <begin position="25"/>
        <end position="44"/>
    </location>
</feature>
<comment type="caution">
    <text evidence="2">The sequence shown here is derived from an EMBL/GenBank/DDBJ whole genome shotgun (WGS) entry which is preliminary data.</text>
</comment>
<evidence type="ECO:0000313" key="3">
    <source>
        <dbReference type="Proteomes" id="UP000283458"/>
    </source>
</evidence>
<name>A0A418VPF3_9PROT</name>
<dbReference type="Proteomes" id="UP000283458">
    <property type="component" value="Unassembled WGS sequence"/>
</dbReference>
<accession>A0A418VPF3</accession>
<reference evidence="2 3" key="1">
    <citation type="submission" date="2018-09" db="EMBL/GenBank/DDBJ databases">
        <authorList>
            <person name="Zhu H."/>
        </authorList>
    </citation>
    <scope>NUCLEOTIDE SEQUENCE [LARGE SCALE GENOMIC DNA]</scope>
    <source>
        <strain evidence="2 3">K2W22B-5</strain>
    </source>
</reference>
<dbReference type="AlphaFoldDB" id="A0A418VPF3"/>
<organism evidence="2 3">
    <name type="scientific">Azospirillum cavernae</name>
    <dbReference type="NCBI Taxonomy" id="2320860"/>
    <lineage>
        <taxon>Bacteria</taxon>
        <taxon>Pseudomonadati</taxon>
        <taxon>Pseudomonadota</taxon>
        <taxon>Alphaproteobacteria</taxon>
        <taxon>Rhodospirillales</taxon>
        <taxon>Azospirillaceae</taxon>
        <taxon>Azospirillum</taxon>
    </lineage>
</organism>
<dbReference type="OrthoDB" id="7266764at2"/>
<dbReference type="RefSeq" id="WP_119833283.1">
    <property type="nucleotide sequence ID" value="NZ_QYUL01000004.1"/>
</dbReference>
<protein>
    <submittedName>
        <fullName evidence="2">DUF3102 domain-containing protein</fullName>
    </submittedName>
</protein>
<proteinExistence type="predicted"/>
<gene>
    <name evidence="2" type="ORF">D3877_23730</name>
</gene>
<feature type="compositionally biased region" description="Low complexity" evidence="1">
    <location>
        <begin position="9"/>
        <end position="19"/>
    </location>
</feature>